<dbReference type="PROSITE" id="PS00455">
    <property type="entry name" value="AMP_BINDING"/>
    <property type="match status" value="1"/>
</dbReference>
<dbReference type="Proteomes" id="UP000321304">
    <property type="component" value="Unassembled WGS sequence"/>
</dbReference>
<evidence type="ECO:0000259" key="4">
    <source>
        <dbReference type="Pfam" id="PF13193"/>
    </source>
</evidence>
<dbReference type="Gene3D" id="3.30.300.30">
    <property type="match status" value="1"/>
</dbReference>
<comment type="similarity">
    <text evidence="1">Belongs to the ATP-dependent AMP-binding enzyme family.</text>
</comment>
<accession>A0A560MIU9</accession>
<evidence type="ECO:0000259" key="3">
    <source>
        <dbReference type="Pfam" id="PF00501"/>
    </source>
</evidence>
<feature type="domain" description="AMP-binding enzyme C-terminal" evidence="4">
    <location>
        <begin position="415"/>
        <end position="484"/>
    </location>
</feature>
<dbReference type="InterPro" id="IPR045851">
    <property type="entry name" value="AMP-bd_C_sf"/>
</dbReference>
<feature type="domain" description="AMP-dependent synthetase/ligase" evidence="3">
    <location>
        <begin position="4"/>
        <end position="358"/>
    </location>
</feature>
<dbReference type="InterPro" id="IPR025110">
    <property type="entry name" value="AMP-bd_C"/>
</dbReference>
<reference evidence="5 6" key="1">
    <citation type="submission" date="2019-06" db="EMBL/GenBank/DDBJ databases">
        <title>Genomic Encyclopedia of Type Strains, Phase IV (KMG-V): Genome sequencing to study the core and pangenomes of soil and plant-associated prokaryotes.</title>
        <authorList>
            <person name="Whitman W."/>
        </authorList>
    </citation>
    <scope>NUCLEOTIDE SEQUENCE [LARGE SCALE GENOMIC DNA]</scope>
    <source>
        <strain evidence="5 6">BR 10355</strain>
    </source>
</reference>
<gene>
    <name evidence="5" type="ORF">FBZ93_101590</name>
</gene>
<evidence type="ECO:0000256" key="2">
    <source>
        <dbReference type="ARBA" id="ARBA00022598"/>
    </source>
</evidence>
<dbReference type="SUPFAM" id="SSF56801">
    <property type="entry name" value="Acetyl-CoA synthetase-like"/>
    <property type="match status" value="1"/>
</dbReference>
<dbReference type="Pfam" id="PF00501">
    <property type="entry name" value="AMP-binding"/>
    <property type="match status" value="1"/>
</dbReference>
<name>A0A560MIU9_9BRAD</name>
<proteinExistence type="inferred from homology"/>
<sequence length="499" mass="53774">MICDGDRRWSYRDFDAWTNRIAHGLSALGLEKGDALALMSGNRAEFLAVYFACARLGLVCVPVNLLWRQGELSHVLKDSRARAAVVEAGLLAQFCAGLEDPAQLLGIVVIDGQAATAPDGIGDLPVLAFDALAAGQSSDIPDIAIEDRAPLSYLYTSGTTSAPKGVIGTHLAIYLESLGTAIDTCMTENDRLSVVLPLFHTAQLNALCTPAIAAGASMVIQRGFDATALHEAIENERISVLFALPMMIQQLVERQLAHRRNVSSLRLTVYAMAPMPEAELRRAIETFGCDFSLMFGQTEMSPVSTFFKPEHQLSHPGAVGTPAVNVQVAIMAPGGELLPTGATGEIVYRSPQTMAGYLHNPEATADAFCHGWFHSGDAGHFDADGILWFEDRFKDVIKTGGENVSSIEVELAVRAAYPDVLEVAAIGLPHQRWGEAITAVVVTQDGRSIDADTLLSAVRERLSPFKCPKAVIHVSELPKTATGKIEKAKLRRTYAAYYQ</sequence>
<evidence type="ECO:0000313" key="5">
    <source>
        <dbReference type="EMBL" id="TWC07298.1"/>
    </source>
</evidence>
<evidence type="ECO:0000313" key="6">
    <source>
        <dbReference type="Proteomes" id="UP000321304"/>
    </source>
</evidence>
<evidence type="ECO:0000256" key="1">
    <source>
        <dbReference type="ARBA" id="ARBA00006432"/>
    </source>
</evidence>
<dbReference type="InterPro" id="IPR020845">
    <property type="entry name" value="AMP-binding_CS"/>
</dbReference>
<dbReference type="PANTHER" id="PTHR43201:SF5">
    <property type="entry name" value="MEDIUM-CHAIN ACYL-COA LIGASE ACSF2, MITOCHONDRIAL"/>
    <property type="match status" value="1"/>
</dbReference>
<organism evidence="5 6">
    <name type="scientific">Bradyrhizobium macuxiense</name>
    <dbReference type="NCBI Taxonomy" id="1755647"/>
    <lineage>
        <taxon>Bacteria</taxon>
        <taxon>Pseudomonadati</taxon>
        <taxon>Pseudomonadota</taxon>
        <taxon>Alphaproteobacteria</taxon>
        <taxon>Hyphomicrobiales</taxon>
        <taxon>Nitrobacteraceae</taxon>
        <taxon>Bradyrhizobium</taxon>
    </lineage>
</organism>
<dbReference type="GO" id="GO:0006631">
    <property type="term" value="P:fatty acid metabolic process"/>
    <property type="evidence" value="ECO:0007669"/>
    <property type="project" value="TreeGrafter"/>
</dbReference>
<comment type="caution">
    <text evidence="5">The sequence shown here is derived from an EMBL/GenBank/DDBJ whole genome shotgun (WGS) entry which is preliminary data.</text>
</comment>
<dbReference type="Gene3D" id="3.40.50.12780">
    <property type="entry name" value="N-terminal domain of ligase-like"/>
    <property type="match status" value="1"/>
</dbReference>
<dbReference type="InterPro" id="IPR000873">
    <property type="entry name" value="AMP-dep_synth/lig_dom"/>
</dbReference>
<keyword evidence="6" id="KW-1185">Reference proteome</keyword>
<dbReference type="PANTHER" id="PTHR43201">
    <property type="entry name" value="ACYL-COA SYNTHETASE"/>
    <property type="match status" value="1"/>
</dbReference>
<dbReference type="Pfam" id="PF13193">
    <property type="entry name" value="AMP-binding_C"/>
    <property type="match status" value="1"/>
</dbReference>
<dbReference type="EMBL" id="VITY01000001">
    <property type="protein sequence ID" value="TWC07298.1"/>
    <property type="molecule type" value="Genomic_DNA"/>
</dbReference>
<dbReference type="GO" id="GO:0031956">
    <property type="term" value="F:medium-chain fatty acid-CoA ligase activity"/>
    <property type="evidence" value="ECO:0007669"/>
    <property type="project" value="TreeGrafter"/>
</dbReference>
<dbReference type="AlphaFoldDB" id="A0A560MIU9"/>
<protein>
    <submittedName>
        <fullName evidence="5">Acyl-CoA synthetase (AMP-forming)/AMP-acid ligase II</fullName>
    </submittedName>
</protein>
<keyword evidence="2 5" id="KW-0436">Ligase</keyword>
<dbReference type="InterPro" id="IPR042099">
    <property type="entry name" value="ANL_N_sf"/>
</dbReference>